<evidence type="ECO:0000259" key="12">
    <source>
        <dbReference type="Pfam" id="PF01225"/>
    </source>
</evidence>
<evidence type="ECO:0000256" key="9">
    <source>
        <dbReference type="ARBA" id="ARBA00023316"/>
    </source>
</evidence>
<keyword evidence="7 10" id="KW-0573">Peptidoglycan synthesis</keyword>
<dbReference type="GO" id="GO:0005524">
    <property type="term" value="F:ATP binding"/>
    <property type="evidence" value="ECO:0007669"/>
    <property type="project" value="UniProtKB-UniRule"/>
</dbReference>
<dbReference type="SUPFAM" id="SSF53623">
    <property type="entry name" value="MurD-like peptide ligases, catalytic domain"/>
    <property type="match status" value="1"/>
</dbReference>
<evidence type="ECO:0000256" key="5">
    <source>
        <dbReference type="ARBA" id="ARBA00022840"/>
    </source>
</evidence>
<dbReference type="NCBIfam" id="TIGR01143">
    <property type="entry name" value="murF"/>
    <property type="match status" value="1"/>
</dbReference>
<feature type="domain" description="Mur ligase C-terminal" evidence="13">
    <location>
        <begin position="360"/>
        <end position="486"/>
    </location>
</feature>
<sequence>MRLNAKQIAAYTGGQFLVDPIDASALMTGITWDSREVRPGWLYVALPGERVDGHAFVEAALRAGAAGALVTDAPSQSCALLARELGAAIIEVPNTASAITDLARAWRSHLRGRVIGLTGSVGKTTTKNLTRDVCAAYGSVVATKANQNNELGVPRTLLNADPETAVVVVEMGMRGRGQIAELCDFVRPVWGLITNVGESHIELLGSRENIARAKSELFEALPAGVGRAFANLDDDFAAFMTERGRLSERSVALSGFAGHPDAALRGALERESAACDQAVWAEDVSLDAEGHPRFTLCARDAADHDDGALFATVERVPCSLSLTGAHNVDNACAAASVGFALGLDLATIAAALGDSVPEPGRQEVIAARGGFTVINDAYNASPDSMRASLATFAATDVAGRRIAVLGDMGELGSFAPACHEGVGAAAASHHLDKLICIGELARHIAAGAEAAGMDAARISRADTVADVLEELDALLEPGDAVLVKASHFMGLTRIVEGLVN</sequence>
<dbReference type="Pfam" id="PF01225">
    <property type="entry name" value="Mur_ligase"/>
    <property type="match status" value="1"/>
</dbReference>
<keyword evidence="6 10" id="KW-0133">Cell shape</keyword>
<comment type="function">
    <text evidence="10 11">Involved in cell wall formation. Catalyzes the final step in the synthesis of UDP-N-acetylmuramoyl-pentapeptide, the precursor of murein.</text>
</comment>
<feature type="domain" description="Mur ligase N-terminal catalytic" evidence="12">
    <location>
        <begin position="28"/>
        <end position="106"/>
    </location>
</feature>
<dbReference type="Pfam" id="PF08245">
    <property type="entry name" value="Mur_ligase_M"/>
    <property type="match status" value="1"/>
</dbReference>
<dbReference type="GO" id="GO:0009252">
    <property type="term" value="P:peptidoglycan biosynthetic process"/>
    <property type="evidence" value="ECO:0007669"/>
    <property type="project" value="UniProtKB-UniRule"/>
</dbReference>
<dbReference type="PANTHER" id="PTHR43024:SF1">
    <property type="entry name" value="UDP-N-ACETYLMURAMOYL-TRIPEPTIDE--D-ALANYL-D-ALANINE LIGASE"/>
    <property type="match status" value="1"/>
</dbReference>
<evidence type="ECO:0000256" key="10">
    <source>
        <dbReference type="HAMAP-Rule" id="MF_02019"/>
    </source>
</evidence>
<keyword evidence="3 10" id="KW-0132">Cell division</keyword>
<evidence type="ECO:0000256" key="1">
    <source>
        <dbReference type="ARBA" id="ARBA00022490"/>
    </source>
</evidence>
<evidence type="ECO:0000256" key="7">
    <source>
        <dbReference type="ARBA" id="ARBA00022984"/>
    </source>
</evidence>
<dbReference type="Pfam" id="PF02875">
    <property type="entry name" value="Mur_ligase_C"/>
    <property type="match status" value="1"/>
</dbReference>
<evidence type="ECO:0000256" key="4">
    <source>
        <dbReference type="ARBA" id="ARBA00022741"/>
    </source>
</evidence>
<accession>A0A369NY94</accession>
<comment type="pathway">
    <text evidence="10 11">Cell wall biogenesis; peptidoglycan biosynthesis.</text>
</comment>
<protein>
    <recommendedName>
        <fullName evidence="10 11">UDP-N-acetylmuramoyl-tripeptide--D-alanyl-D-alanine ligase</fullName>
        <ecNumber evidence="10 11">6.3.2.10</ecNumber>
    </recommendedName>
    <alternativeName>
        <fullName evidence="10">D-alanyl-D-alanine-adding enzyme</fullName>
    </alternativeName>
</protein>
<dbReference type="GO" id="GO:0047480">
    <property type="term" value="F:UDP-N-acetylmuramoyl-tripeptide-D-alanyl-D-alanine ligase activity"/>
    <property type="evidence" value="ECO:0007669"/>
    <property type="project" value="UniProtKB-UniRule"/>
</dbReference>
<evidence type="ECO:0000256" key="8">
    <source>
        <dbReference type="ARBA" id="ARBA00023306"/>
    </source>
</evidence>
<evidence type="ECO:0000256" key="11">
    <source>
        <dbReference type="RuleBase" id="RU004136"/>
    </source>
</evidence>
<dbReference type="GO" id="GO:0008360">
    <property type="term" value="P:regulation of cell shape"/>
    <property type="evidence" value="ECO:0007669"/>
    <property type="project" value="UniProtKB-KW"/>
</dbReference>
<dbReference type="GO" id="GO:0071555">
    <property type="term" value="P:cell wall organization"/>
    <property type="evidence" value="ECO:0007669"/>
    <property type="project" value="UniProtKB-KW"/>
</dbReference>
<keyword evidence="1 10" id="KW-0963">Cytoplasm</keyword>
<dbReference type="InterPro" id="IPR000713">
    <property type="entry name" value="Mur_ligase_N"/>
</dbReference>
<dbReference type="InterPro" id="IPR035911">
    <property type="entry name" value="MurE/MurF_N"/>
</dbReference>
<comment type="similarity">
    <text evidence="10">Belongs to the MurCDEF family. MurF subfamily.</text>
</comment>
<dbReference type="RefSeq" id="WP_114549108.1">
    <property type="nucleotide sequence ID" value="NZ_PPUT01000015.1"/>
</dbReference>
<dbReference type="Gene3D" id="3.40.1190.10">
    <property type="entry name" value="Mur-like, catalytic domain"/>
    <property type="match status" value="1"/>
</dbReference>
<dbReference type="EMBL" id="PPUT01000015">
    <property type="protein sequence ID" value="RDC44254.1"/>
    <property type="molecule type" value="Genomic_DNA"/>
</dbReference>
<dbReference type="SUPFAM" id="SSF53244">
    <property type="entry name" value="MurD-like peptide ligases, peptide-binding domain"/>
    <property type="match status" value="1"/>
</dbReference>
<dbReference type="InterPro" id="IPR051046">
    <property type="entry name" value="MurCDEF_CellWall_CoF430Synth"/>
</dbReference>
<dbReference type="InterPro" id="IPR013221">
    <property type="entry name" value="Mur_ligase_cen"/>
</dbReference>
<dbReference type="InterPro" id="IPR004101">
    <property type="entry name" value="Mur_ligase_C"/>
</dbReference>
<comment type="caution">
    <text evidence="15">The sequence shown here is derived from an EMBL/GenBank/DDBJ whole genome shotgun (WGS) entry which is preliminary data.</text>
</comment>
<reference evidence="15 16" key="1">
    <citation type="journal article" date="2018" name="Elife">
        <title>Discovery and characterization of a prevalent human gut bacterial enzyme sufficient for the inactivation of a family of plant toxins.</title>
        <authorList>
            <person name="Koppel N."/>
            <person name="Bisanz J.E."/>
            <person name="Pandelia M.E."/>
            <person name="Turnbaugh P.J."/>
            <person name="Balskus E.P."/>
        </authorList>
    </citation>
    <scope>NUCLEOTIDE SEQUENCE [LARGE SCALE GENOMIC DNA]</scope>
    <source>
        <strain evidence="15 16">OB21 GAM 11</strain>
    </source>
</reference>
<keyword evidence="4 10" id="KW-0547">Nucleotide-binding</keyword>
<evidence type="ECO:0000259" key="14">
    <source>
        <dbReference type="Pfam" id="PF08245"/>
    </source>
</evidence>
<feature type="domain" description="Mur ligase central" evidence="14">
    <location>
        <begin position="118"/>
        <end position="337"/>
    </location>
</feature>
<dbReference type="PANTHER" id="PTHR43024">
    <property type="entry name" value="UDP-N-ACETYLMURAMOYL-TRIPEPTIDE--D-ALANYL-D-ALANINE LIGASE"/>
    <property type="match status" value="1"/>
</dbReference>
<evidence type="ECO:0000256" key="3">
    <source>
        <dbReference type="ARBA" id="ARBA00022618"/>
    </source>
</evidence>
<evidence type="ECO:0000259" key="13">
    <source>
        <dbReference type="Pfam" id="PF02875"/>
    </source>
</evidence>
<dbReference type="GO" id="GO:0005737">
    <property type="term" value="C:cytoplasm"/>
    <property type="evidence" value="ECO:0007669"/>
    <property type="project" value="UniProtKB-SubCell"/>
</dbReference>
<gene>
    <name evidence="10" type="primary">murF</name>
    <name evidence="15" type="ORF">C1850_06765</name>
</gene>
<organism evidence="15 16">
    <name type="scientific">Adlercreutzia equolifaciens subsp. celatus</name>
    <dbReference type="NCBI Taxonomy" id="394340"/>
    <lineage>
        <taxon>Bacteria</taxon>
        <taxon>Bacillati</taxon>
        <taxon>Actinomycetota</taxon>
        <taxon>Coriobacteriia</taxon>
        <taxon>Eggerthellales</taxon>
        <taxon>Eggerthellaceae</taxon>
        <taxon>Adlercreutzia</taxon>
    </lineage>
</organism>
<keyword evidence="2 10" id="KW-0436">Ligase</keyword>
<dbReference type="UniPathway" id="UPA00219"/>
<dbReference type="InterPro" id="IPR005863">
    <property type="entry name" value="UDP-N-AcMur_synth"/>
</dbReference>
<dbReference type="GO" id="GO:0051301">
    <property type="term" value="P:cell division"/>
    <property type="evidence" value="ECO:0007669"/>
    <property type="project" value="UniProtKB-KW"/>
</dbReference>
<dbReference type="Gene3D" id="3.40.1390.10">
    <property type="entry name" value="MurE/MurF, N-terminal domain"/>
    <property type="match status" value="1"/>
</dbReference>
<name>A0A369NY94_9ACTN</name>
<dbReference type="HAMAP" id="MF_02019">
    <property type="entry name" value="MurF"/>
    <property type="match status" value="1"/>
</dbReference>
<dbReference type="Proteomes" id="UP000253805">
    <property type="component" value="Unassembled WGS sequence"/>
</dbReference>
<dbReference type="SUPFAM" id="SSF63418">
    <property type="entry name" value="MurE/MurF N-terminal domain"/>
    <property type="match status" value="1"/>
</dbReference>
<keyword evidence="8 10" id="KW-0131">Cell cycle</keyword>
<keyword evidence="9 10" id="KW-0961">Cell wall biogenesis/degradation</keyword>
<proteinExistence type="inferred from homology"/>
<evidence type="ECO:0000256" key="2">
    <source>
        <dbReference type="ARBA" id="ARBA00022598"/>
    </source>
</evidence>
<evidence type="ECO:0000256" key="6">
    <source>
        <dbReference type="ARBA" id="ARBA00022960"/>
    </source>
</evidence>
<dbReference type="InterPro" id="IPR036615">
    <property type="entry name" value="Mur_ligase_C_dom_sf"/>
</dbReference>
<comment type="catalytic activity">
    <reaction evidence="10 11">
        <text>D-alanyl-D-alanine + UDP-N-acetyl-alpha-D-muramoyl-L-alanyl-gamma-D-glutamyl-meso-2,6-diaminopimelate + ATP = UDP-N-acetyl-alpha-D-muramoyl-L-alanyl-gamma-D-glutamyl-meso-2,6-diaminopimeloyl-D-alanyl-D-alanine + ADP + phosphate + H(+)</text>
        <dbReference type="Rhea" id="RHEA:28374"/>
        <dbReference type="ChEBI" id="CHEBI:15378"/>
        <dbReference type="ChEBI" id="CHEBI:30616"/>
        <dbReference type="ChEBI" id="CHEBI:43474"/>
        <dbReference type="ChEBI" id="CHEBI:57822"/>
        <dbReference type="ChEBI" id="CHEBI:61386"/>
        <dbReference type="ChEBI" id="CHEBI:83905"/>
        <dbReference type="ChEBI" id="CHEBI:456216"/>
        <dbReference type="EC" id="6.3.2.10"/>
    </reaction>
</comment>
<dbReference type="EC" id="6.3.2.10" evidence="10 11"/>
<feature type="binding site" evidence="10">
    <location>
        <begin position="119"/>
        <end position="125"/>
    </location>
    <ligand>
        <name>ATP</name>
        <dbReference type="ChEBI" id="CHEBI:30616"/>
    </ligand>
</feature>
<comment type="subcellular location">
    <subcellularLocation>
        <location evidence="10 11">Cytoplasm</location>
    </subcellularLocation>
</comment>
<keyword evidence="5 10" id="KW-0067">ATP-binding</keyword>
<evidence type="ECO:0000313" key="16">
    <source>
        <dbReference type="Proteomes" id="UP000253805"/>
    </source>
</evidence>
<evidence type="ECO:0000313" key="15">
    <source>
        <dbReference type="EMBL" id="RDC44254.1"/>
    </source>
</evidence>
<dbReference type="Gene3D" id="3.90.190.20">
    <property type="entry name" value="Mur ligase, C-terminal domain"/>
    <property type="match status" value="1"/>
</dbReference>
<dbReference type="AlphaFoldDB" id="A0A369NY94"/>
<dbReference type="GO" id="GO:0008766">
    <property type="term" value="F:UDP-N-acetylmuramoylalanyl-D-glutamyl-2,6-diaminopimelate-D-alanyl-D-alanine ligase activity"/>
    <property type="evidence" value="ECO:0007669"/>
    <property type="project" value="RHEA"/>
</dbReference>
<dbReference type="InterPro" id="IPR036565">
    <property type="entry name" value="Mur-like_cat_sf"/>
</dbReference>